<dbReference type="GO" id="GO:0009366">
    <property type="term" value="C:enterobactin synthetase complex"/>
    <property type="evidence" value="ECO:0007669"/>
    <property type="project" value="InterPro"/>
</dbReference>
<evidence type="ECO:0000259" key="4">
    <source>
        <dbReference type="Pfam" id="PF01648"/>
    </source>
</evidence>
<keyword evidence="3" id="KW-0460">Magnesium</keyword>
<dbReference type="RefSeq" id="WP_085181342.1">
    <property type="nucleotide sequence ID" value="NZ_CSTD01000004.1"/>
</dbReference>
<dbReference type="OrthoDB" id="8210607at2"/>
<dbReference type="Pfam" id="PF17837">
    <property type="entry name" value="4PPT_N"/>
    <property type="match status" value="1"/>
</dbReference>
<dbReference type="InterPro" id="IPR037143">
    <property type="entry name" value="4-PPantetheinyl_Trfase_dom_sf"/>
</dbReference>
<evidence type="ECO:0000259" key="5">
    <source>
        <dbReference type="Pfam" id="PF17837"/>
    </source>
</evidence>
<dbReference type="GO" id="GO:0005886">
    <property type="term" value="C:plasma membrane"/>
    <property type="evidence" value="ECO:0007669"/>
    <property type="project" value="TreeGrafter"/>
</dbReference>
<evidence type="ECO:0000313" key="6">
    <source>
        <dbReference type="EMBL" id="CPR12516.1"/>
    </source>
</evidence>
<feature type="binding site" evidence="2">
    <location>
        <position position="52"/>
    </location>
    <ligand>
        <name>CoA</name>
        <dbReference type="ChEBI" id="CHEBI:57287"/>
    </ligand>
</feature>
<feature type="binding site" evidence="2">
    <location>
        <begin position="96"/>
        <end position="97"/>
    </location>
    <ligand>
        <name>CoA</name>
        <dbReference type="ChEBI" id="CHEBI:57287"/>
    </ligand>
</feature>
<gene>
    <name evidence="6" type="primary">pptII</name>
    <name evidence="6" type="ORF">BN971_03815</name>
</gene>
<feature type="binding site" evidence="2">
    <location>
        <position position="164"/>
    </location>
    <ligand>
        <name>CoA</name>
        <dbReference type="ChEBI" id="CHEBI:57287"/>
    </ligand>
</feature>
<dbReference type="InterPro" id="IPR003542">
    <property type="entry name" value="Enbac_synth_compD-like"/>
</dbReference>
<dbReference type="EMBL" id="CSTD01000004">
    <property type="protein sequence ID" value="CPR12516.1"/>
    <property type="molecule type" value="Genomic_DNA"/>
</dbReference>
<dbReference type="GO" id="GO:0008897">
    <property type="term" value="F:holo-[acyl-carrier-protein] synthase activity"/>
    <property type="evidence" value="ECO:0007669"/>
    <property type="project" value="InterPro"/>
</dbReference>
<evidence type="ECO:0000256" key="1">
    <source>
        <dbReference type="ARBA" id="ARBA00022679"/>
    </source>
</evidence>
<dbReference type="InterPro" id="IPR008278">
    <property type="entry name" value="4-PPantetheinyl_Trfase_dom"/>
</dbReference>
<reference evidence="6 7" key="1">
    <citation type="submission" date="2015-03" db="EMBL/GenBank/DDBJ databases">
        <authorList>
            <person name="Murphy D."/>
        </authorList>
    </citation>
    <scope>NUCLEOTIDE SEQUENCE [LARGE SCALE GENOMIC DNA]</scope>
    <source>
        <strain evidence="6 7">DSM 44277</strain>
    </source>
</reference>
<dbReference type="InterPro" id="IPR041354">
    <property type="entry name" value="4PPT_N"/>
</dbReference>
<keyword evidence="3" id="KW-0479">Metal-binding</keyword>
<feature type="binding site" evidence="2">
    <location>
        <position position="160"/>
    </location>
    <ligand>
        <name>CoA</name>
        <dbReference type="ChEBI" id="CHEBI:57287"/>
    </ligand>
</feature>
<evidence type="ECO:0000256" key="2">
    <source>
        <dbReference type="PIRSR" id="PIRSR603542-1"/>
    </source>
</evidence>
<feature type="binding site" evidence="2">
    <location>
        <position position="118"/>
    </location>
    <ligand>
        <name>CoA</name>
        <dbReference type="ChEBI" id="CHEBI:57287"/>
    </ligand>
</feature>
<evidence type="ECO:0000313" key="7">
    <source>
        <dbReference type="Proteomes" id="UP000198875"/>
    </source>
</evidence>
<dbReference type="Pfam" id="PF01648">
    <property type="entry name" value="ACPS"/>
    <property type="match status" value="1"/>
</dbReference>
<comment type="cofactor">
    <cofactor evidence="3">
        <name>Mg(2+)</name>
        <dbReference type="ChEBI" id="CHEBI:18420"/>
    </cofactor>
</comment>
<keyword evidence="1 6" id="KW-0808">Transferase</keyword>
<dbReference type="Proteomes" id="UP000198875">
    <property type="component" value="Unassembled WGS sequence"/>
</dbReference>
<dbReference type="GO" id="GO:0009239">
    <property type="term" value="P:enterobactin biosynthetic process"/>
    <property type="evidence" value="ECO:0007669"/>
    <property type="project" value="InterPro"/>
</dbReference>
<dbReference type="PANTHER" id="PTHR38096:SF1">
    <property type="entry name" value="ENTEROBACTIN SYNTHASE COMPONENT D"/>
    <property type="match status" value="1"/>
</dbReference>
<feature type="binding site" evidence="3">
    <location>
        <position position="119"/>
    </location>
    <ligand>
        <name>Mg(2+)</name>
        <dbReference type="ChEBI" id="CHEBI:18420"/>
    </ligand>
</feature>
<feature type="binding site" evidence="3">
    <location>
        <position position="118"/>
    </location>
    <ligand>
        <name>Mg(2+)</name>
        <dbReference type="ChEBI" id="CHEBI:18420"/>
    </ligand>
</feature>
<feature type="binding site" evidence="3">
    <location>
        <position position="120"/>
    </location>
    <ligand>
        <name>Mg(2+)</name>
        <dbReference type="ChEBI" id="CHEBI:18420"/>
    </ligand>
</feature>
<accession>A0A0U0WBU5</accession>
<feature type="binding site" evidence="2">
    <location>
        <position position="60"/>
    </location>
    <ligand>
        <name>CoA</name>
        <dbReference type="ChEBI" id="CHEBI:57287"/>
    </ligand>
</feature>
<organism evidence="6 7">
    <name type="scientific">Mycobacterium bohemicum DSM 44277</name>
    <dbReference type="NCBI Taxonomy" id="1236609"/>
    <lineage>
        <taxon>Bacteria</taxon>
        <taxon>Bacillati</taxon>
        <taxon>Actinomycetota</taxon>
        <taxon>Actinomycetes</taxon>
        <taxon>Mycobacteriales</taxon>
        <taxon>Mycobacteriaceae</taxon>
        <taxon>Mycobacterium</taxon>
    </lineage>
</organism>
<evidence type="ECO:0000256" key="3">
    <source>
        <dbReference type="PIRSR" id="PIRSR603542-2"/>
    </source>
</evidence>
<name>A0A0U0WBU5_MYCBE</name>
<proteinExistence type="predicted"/>
<dbReference type="AlphaFoldDB" id="A0A0U0WBU5"/>
<dbReference type="Gene3D" id="3.90.470.20">
    <property type="entry name" value="4'-phosphopantetheinyl transferase domain"/>
    <property type="match status" value="1"/>
</dbReference>
<protein>
    <submittedName>
        <fullName evidence="6">Phosphopantetheinyl transferase, PptII</fullName>
    </submittedName>
</protein>
<dbReference type="PRINTS" id="PR01399">
    <property type="entry name" value="ENTSNTHTASED"/>
</dbReference>
<sequence length="232" mass="24652">MTPGALVSSVLPATLLDSGADDLAFAELYSDPPGLVPMPEEEPLIAKSVAKRRNEFITVRHCARQALGRLGVPPAPILKGDKGEPCWPDGVVGSLTHCTGYRGAVVGRAGPVRSVGIDAEPHDVLPDGVLGAIALDEERHEIGALPDGLHWDRILFCAKEATYKAWFPLTKRWLGFEDAHIVFDVDPAGRGTTGAFVSKILVDGAALSGPPLSALRGRWSVDRDLVLTAIVL</sequence>
<feature type="binding site" evidence="2">
    <location>
        <position position="174"/>
    </location>
    <ligand>
        <name>CoA</name>
        <dbReference type="ChEBI" id="CHEBI:57287"/>
    </ligand>
</feature>
<dbReference type="GO" id="GO:0000287">
    <property type="term" value="F:magnesium ion binding"/>
    <property type="evidence" value="ECO:0007669"/>
    <property type="project" value="InterPro"/>
</dbReference>
<dbReference type="SUPFAM" id="SSF56214">
    <property type="entry name" value="4'-phosphopantetheinyl transferase"/>
    <property type="match status" value="1"/>
</dbReference>
<feature type="domain" description="4'-phosphopantetheinyl transferase" evidence="4">
    <location>
        <begin position="114"/>
        <end position="190"/>
    </location>
</feature>
<dbReference type="PANTHER" id="PTHR38096">
    <property type="entry name" value="ENTEROBACTIN SYNTHASE COMPONENT D"/>
    <property type="match status" value="1"/>
</dbReference>
<feature type="domain" description="4'-phosphopantetheinyl transferase N-terminal" evidence="5">
    <location>
        <begin position="40"/>
        <end position="106"/>
    </location>
</feature>